<dbReference type="InterPro" id="IPR035919">
    <property type="entry name" value="EAL_sf"/>
</dbReference>
<evidence type="ECO:0000259" key="2">
    <source>
        <dbReference type="PROSITE" id="PS50887"/>
    </source>
</evidence>
<accession>A0A2S2CYL6</accession>
<organism evidence="3 4">
    <name type="scientific">Azospirillum thermophilum</name>
    <dbReference type="NCBI Taxonomy" id="2202148"/>
    <lineage>
        <taxon>Bacteria</taxon>
        <taxon>Pseudomonadati</taxon>
        <taxon>Pseudomonadota</taxon>
        <taxon>Alphaproteobacteria</taxon>
        <taxon>Rhodospirillales</taxon>
        <taxon>Azospirillaceae</taxon>
        <taxon>Azospirillum</taxon>
    </lineage>
</organism>
<keyword evidence="3" id="KW-0614">Plasmid</keyword>
<dbReference type="PANTHER" id="PTHR44757">
    <property type="entry name" value="DIGUANYLATE CYCLASE DGCP"/>
    <property type="match status" value="1"/>
</dbReference>
<dbReference type="CDD" id="cd01949">
    <property type="entry name" value="GGDEF"/>
    <property type="match status" value="1"/>
</dbReference>
<feature type="domain" description="EAL" evidence="1">
    <location>
        <begin position="500"/>
        <end position="750"/>
    </location>
</feature>
<name>A0A2S2CYL6_9PROT</name>
<dbReference type="InterPro" id="IPR007892">
    <property type="entry name" value="CHASE4"/>
</dbReference>
<feature type="domain" description="GGDEF" evidence="2">
    <location>
        <begin position="357"/>
        <end position="491"/>
    </location>
</feature>
<dbReference type="EMBL" id="CP029357">
    <property type="protein sequence ID" value="AWK89569.1"/>
    <property type="molecule type" value="Genomic_DNA"/>
</dbReference>
<dbReference type="InterPro" id="IPR000160">
    <property type="entry name" value="GGDEF_dom"/>
</dbReference>
<dbReference type="InterPro" id="IPR029787">
    <property type="entry name" value="Nucleotide_cyclase"/>
</dbReference>
<dbReference type="AlphaFoldDB" id="A0A2S2CYL6"/>
<dbReference type="SMART" id="SM00267">
    <property type="entry name" value="GGDEF"/>
    <property type="match status" value="1"/>
</dbReference>
<dbReference type="Pfam" id="PF00990">
    <property type="entry name" value="GGDEF"/>
    <property type="match status" value="1"/>
</dbReference>
<evidence type="ECO:0000259" key="1">
    <source>
        <dbReference type="PROSITE" id="PS50883"/>
    </source>
</evidence>
<sequence length="764" mass="84175">MKHTHWRPMMKYLPAYRRAGEWRFSVKVVAPIMAATLLVLGLTAYGISWAAKKSDEASIGRQVRMAELVIGSSIDTLARELEVVAVWNEAVAYTGQDQFSSKWIDENLGTWLFKMFGHDRVFVLNASDEPVYAMADGAQVDATRYAEVRDSIADMVADLRALGPKAVPHRATKTTGRGIHVADLRRVAGRPAVVGVMRIVPHAGDFPPALPGREALLLGVRFLDGSFQEELRTEHLLDGARFGGASDAGPGERLLPLHGRRGVLADYLIWRPEAPGAQILGHLIPLYLLESACFILIMLVLLRVLWRSAGELRASEAQAQHLAYHDMLTGHPNRAQLMDMLDQSLAGAARAPDGPQERFALLLLDLDRFKQVNDALGHQAGDGLIRQFADRLSTVVRRGDLVARLGGDEFAIVQHGITGQSDTEALCRRILDSVCRPFSLAGGMQASVGVSIGIATAPEAGLDSIGLMRKADIALYRAKAQGRNRFCFFADDMDDEVRNRNRLEVDLRRALETGEGLVVHYQPQMSCDGRCVTGLEALVRWQHPMLGLLPPSQFLSVADECGLSVRIDDWVLEHTCQVMERLPEVPVAVNLSPAQFYTGDLFERVTDIVRRHGVDPARIELEITERVLLEDNASSHGALRRLREAGFRIALDDFGTGYSSLSYLRRFRVDKIKIDQSFVRHLDHSQEASCIVRAIVSLGQAMGLDVTAEGVETEDQLRYLALLGCDQMQGYLFSPPVPEPGLTALGLTTMRQAMEAAFPAVESG</sequence>
<evidence type="ECO:0000313" key="4">
    <source>
        <dbReference type="Proteomes" id="UP000245629"/>
    </source>
</evidence>
<dbReference type="SMART" id="SM00052">
    <property type="entry name" value="EAL"/>
    <property type="match status" value="1"/>
</dbReference>
<dbReference type="NCBIfam" id="TIGR00254">
    <property type="entry name" value="GGDEF"/>
    <property type="match status" value="1"/>
</dbReference>
<dbReference type="CDD" id="cd01948">
    <property type="entry name" value="EAL"/>
    <property type="match status" value="1"/>
</dbReference>
<geneLocation type="plasmid" evidence="3 4">
    <name>unnamed2</name>
</geneLocation>
<dbReference type="SUPFAM" id="SSF141868">
    <property type="entry name" value="EAL domain-like"/>
    <property type="match status" value="1"/>
</dbReference>
<dbReference type="InterPro" id="IPR001633">
    <property type="entry name" value="EAL_dom"/>
</dbReference>
<dbReference type="SUPFAM" id="SSF55073">
    <property type="entry name" value="Nucleotide cyclase"/>
    <property type="match status" value="1"/>
</dbReference>
<dbReference type="KEGG" id="azz:DEW08_26515"/>
<gene>
    <name evidence="3" type="ORF">DEW08_26515</name>
</gene>
<proteinExistence type="predicted"/>
<dbReference type="OrthoDB" id="7251575at2"/>
<dbReference type="PROSITE" id="PS50883">
    <property type="entry name" value="EAL"/>
    <property type="match status" value="1"/>
</dbReference>
<dbReference type="PANTHER" id="PTHR44757:SF2">
    <property type="entry name" value="BIOFILM ARCHITECTURE MAINTENANCE PROTEIN MBAA"/>
    <property type="match status" value="1"/>
</dbReference>
<dbReference type="InterPro" id="IPR052155">
    <property type="entry name" value="Biofilm_reg_signaling"/>
</dbReference>
<keyword evidence="4" id="KW-1185">Reference proteome</keyword>
<dbReference type="InterPro" id="IPR043128">
    <property type="entry name" value="Rev_trsase/Diguanyl_cyclase"/>
</dbReference>
<dbReference type="PROSITE" id="PS50887">
    <property type="entry name" value="GGDEF"/>
    <property type="match status" value="1"/>
</dbReference>
<dbReference type="Gene3D" id="3.20.20.450">
    <property type="entry name" value="EAL domain"/>
    <property type="match status" value="1"/>
</dbReference>
<dbReference type="Pfam" id="PF00563">
    <property type="entry name" value="EAL"/>
    <property type="match status" value="1"/>
</dbReference>
<dbReference type="Gene3D" id="3.30.70.270">
    <property type="match status" value="1"/>
</dbReference>
<protein>
    <submittedName>
        <fullName evidence="3">Bifunctional diguanylate cyclase/phosphodiesterase</fullName>
    </submittedName>
</protein>
<reference evidence="4" key="1">
    <citation type="submission" date="2018-05" db="EMBL/GenBank/DDBJ databases">
        <title>Azospirillum thermophila sp. nov., a novel isolated from hot spring.</title>
        <authorList>
            <person name="Zhao Z."/>
        </authorList>
    </citation>
    <scope>NUCLEOTIDE SEQUENCE [LARGE SCALE GENOMIC DNA]</scope>
    <source>
        <strain evidence="4">CFH 70021</strain>
        <plasmid evidence="4">unnamed2</plasmid>
    </source>
</reference>
<evidence type="ECO:0000313" key="3">
    <source>
        <dbReference type="EMBL" id="AWK89569.1"/>
    </source>
</evidence>
<dbReference type="Proteomes" id="UP000245629">
    <property type="component" value="Plasmid unnamed2"/>
</dbReference>
<dbReference type="Pfam" id="PF05228">
    <property type="entry name" value="CHASE4"/>
    <property type="match status" value="1"/>
</dbReference>